<keyword evidence="3" id="KW-0813">Transport</keyword>
<evidence type="ECO:0000256" key="4">
    <source>
        <dbReference type="ARBA" id="ARBA00022692"/>
    </source>
</evidence>
<feature type="transmembrane region" description="Helical" evidence="7">
    <location>
        <begin position="38"/>
        <end position="58"/>
    </location>
</feature>
<keyword evidence="4 7" id="KW-0812">Transmembrane</keyword>
<accession>A0A0F9PYX9</accession>
<reference evidence="8" key="1">
    <citation type="journal article" date="2015" name="Nature">
        <title>Complex archaea that bridge the gap between prokaryotes and eukaryotes.</title>
        <authorList>
            <person name="Spang A."/>
            <person name="Saw J.H."/>
            <person name="Jorgensen S.L."/>
            <person name="Zaremba-Niedzwiedzka K."/>
            <person name="Martijn J."/>
            <person name="Lind A.E."/>
            <person name="van Eijk R."/>
            <person name="Schleper C."/>
            <person name="Guy L."/>
            <person name="Ettema T.J."/>
        </authorList>
    </citation>
    <scope>NUCLEOTIDE SEQUENCE</scope>
</reference>
<keyword evidence="5 7" id="KW-1133">Transmembrane helix</keyword>
<feature type="transmembrane region" description="Helical" evidence="7">
    <location>
        <begin position="435"/>
        <end position="456"/>
    </location>
</feature>
<dbReference type="AlphaFoldDB" id="A0A0F9PYX9"/>
<dbReference type="EMBL" id="LAZR01002040">
    <property type="protein sequence ID" value="KKN35404.1"/>
    <property type="molecule type" value="Genomic_DNA"/>
</dbReference>
<dbReference type="GO" id="GO:0015297">
    <property type="term" value="F:antiporter activity"/>
    <property type="evidence" value="ECO:0007669"/>
    <property type="project" value="InterPro"/>
</dbReference>
<evidence type="ECO:0000256" key="3">
    <source>
        <dbReference type="ARBA" id="ARBA00022448"/>
    </source>
</evidence>
<dbReference type="CDD" id="cd13136">
    <property type="entry name" value="MATE_DinF_like"/>
    <property type="match status" value="1"/>
</dbReference>
<feature type="transmembrane region" description="Helical" evidence="7">
    <location>
        <begin position="413"/>
        <end position="429"/>
    </location>
</feature>
<dbReference type="InterPro" id="IPR002528">
    <property type="entry name" value="MATE_fam"/>
</dbReference>
<feature type="transmembrane region" description="Helical" evidence="7">
    <location>
        <begin position="264"/>
        <end position="282"/>
    </location>
</feature>
<feature type="transmembrane region" description="Helical" evidence="7">
    <location>
        <begin position="188"/>
        <end position="211"/>
    </location>
</feature>
<feature type="transmembrane region" description="Helical" evidence="7">
    <location>
        <begin position="380"/>
        <end position="401"/>
    </location>
</feature>
<gene>
    <name evidence="8" type="ORF">LCGC14_0784010</name>
</gene>
<comment type="caution">
    <text evidence="8">The sequence shown here is derived from an EMBL/GenBank/DDBJ whole genome shotgun (WGS) entry which is preliminary data.</text>
</comment>
<dbReference type="PANTHER" id="PTHR43298">
    <property type="entry name" value="MULTIDRUG RESISTANCE PROTEIN NORM-RELATED"/>
    <property type="match status" value="1"/>
</dbReference>
<feature type="transmembrane region" description="Helical" evidence="7">
    <location>
        <begin position="294"/>
        <end position="315"/>
    </location>
</feature>
<organism evidence="8">
    <name type="scientific">marine sediment metagenome</name>
    <dbReference type="NCBI Taxonomy" id="412755"/>
    <lineage>
        <taxon>unclassified sequences</taxon>
        <taxon>metagenomes</taxon>
        <taxon>ecological metagenomes</taxon>
    </lineage>
</organism>
<evidence type="ECO:0000256" key="7">
    <source>
        <dbReference type="SAM" id="Phobius"/>
    </source>
</evidence>
<comment type="subcellular location">
    <subcellularLocation>
        <location evidence="1">Membrane</location>
        <topology evidence="1">Multi-pass membrane protein</topology>
    </subcellularLocation>
</comment>
<dbReference type="PANTHER" id="PTHR43298:SF2">
    <property type="entry name" value="FMN_FAD EXPORTER YEEO-RELATED"/>
    <property type="match status" value="1"/>
</dbReference>
<evidence type="ECO:0000256" key="6">
    <source>
        <dbReference type="ARBA" id="ARBA00023136"/>
    </source>
</evidence>
<evidence type="ECO:0000256" key="2">
    <source>
        <dbReference type="ARBA" id="ARBA00010199"/>
    </source>
</evidence>
<evidence type="ECO:0008006" key="9">
    <source>
        <dbReference type="Google" id="ProtNLM"/>
    </source>
</evidence>
<feature type="transmembrane region" description="Helical" evidence="7">
    <location>
        <begin position="115"/>
        <end position="141"/>
    </location>
</feature>
<feature type="transmembrane region" description="Helical" evidence="7">
    <location>
        <begin position="161"/>
        <end position="181"/>
    </location>
</feature>
<keyword evidence="6 7" id="KW-0472">Membrane</keyword>
<proteinExistence type="inferred from homology"/>
<dbReference type="Pfam" id="PF01554">
    <property type="entry name" value="MatE"/>
    <property type="match status" value="2"/>
</dbReference>
<dbReference type="InterPro" id="IPR050222">
    <property type="entry name" value="MATE_MdtK"/>
</dbReference>
<protein>
    <recommendedName>
        <fullName evidence="9">DNA-damage-inducible protein F</fullName>
    </recommendedName>
</protein>
<name>A0A0F9PYX9_9ZZZZ</name>
<evidence type="ECO:0000256" key="1">
    <source>
        <dbReference type="ARBA" id="ARBA00004141"/>
    </source>
</evidence>
<feature type="transmembrane region" description="Helical" evidence="7">
    <location>
        <begin position="70"/>
        <end position="95"/>
    </location>
</feature>
<dbReference type="GO" id="GO:0042910">
    <property type="term" value="F:xenobiotic transmembrane transporter activity"/>
    <property type="evidence" value="ECO:0007669"/>
    <property type="project" value="InterPro"/>
</dbReference>
<feature type="transmembrane region" description="Helical" evidence="7">
    <location>
        <begin position="217"/>
        <end position="237"/>
    </location>
</feature>
<evidence type="ECO:0000313" key="8">
    <source>
        <dbReference type="EMBL" id="KKN35404.1"/>
    </source>
</evidence>
<sequence length="466" mass="52238">MPDMYRYTMSYRYHVTTDTKQLSRDHHTVNNHVSHKQIWAIAGPMIIANLSTPILGMVDTAVVGHLASPIYLGAVAIGSMIFTFLFWGFGFLRMVTTGLTSQVNGLGSQRETESVLVESGLIALFIAFLLLLFQWPIIYFAMNIIDASQAVLNEAQHYYAVRIWSAPATLLNYAIIGWLIGIASSRSALAIAIVINVTNIILDLVFVNLLGMRTNGVALASVIAEYAGLLFAIYLLLKRKFEWRHIDAIKNLKRLFKQRAQLKLHANVMVRTLCLIFSFAFFTNQGAQRGDDVLAANMVLLNFITFMAYVLDGFANSTEVMTGKAFGQKNSQLIKISLIKNTFWALIVACSFSLTYALFHQQIIAMLTDIPKVAALADDYAVWIYLAPLLAVWSYLLDGLFVGATLGRQMRNAMLFSVFVCYLPAWYFLQPFDNHGLWAALMVLFIARAISQTAYLPSIFRQVRKS</sequence>
<dbReference type="InterPro" id="IPR044644">
    <property type="entry name" value="DinF-like"/>
</dbReference>
<feature type="transmembrane region" description="Helical" evidence="7">
    <location>
        <begin position="336"/>
        <end position="360"/>
    </location>
</feature>
<dbReference type="NCBIfam" id="TIGR00797">
    <property type="entry name" value="matE"/>
    <property type="match status" value="1"/>
</dbReference>
<comment type="similarity">
    <text evidence="2">Belongs to the multi antimicrobial extrusion (MATE) (TC 2.A.66.1) family.</text>
</comment>
<dbReference type="GO" id="GO:0005886">
    <property type="term" value="C:plasma membrane"/>
    <property type="evidence" value="ECO:0007669"/>
    <property type="project" value="TreeGrafter"/>
</dbReference>
<evidence type="ECO:0000256" key="5">
    <source>
        <dbReference type="ARBA" id="ARBA00022989"/>
    </source>
</evidence>